<keyword evidence="2" id="KW-1185">Reference proteome</keyword>
<dbReference type="EMBL" id="KB468157">
    <property type="protein sequence ID" value="PCH44066.1"/>
    <property type="molecule type" value="Genomic_DNA"/>
</dbReference>
<proteinExistence type="predicted"/>
<organism evidence="1 2">
    <name type="scientific">Wolfiporia cocos (strain MD-104)</name>
    <name type="common">Brown rot fungus</name>
    <dbReference type="NCBI Taxonomy" id="742152"/>
    <lineage>
        <taxon>Eukaryota</taxon>
        <taxon>Fungi</taxon>
        <taxon>Dikarya</taxon>
        <taxon>Basidiomycota</taxon>
        <taxon>Agaricomycotina</taxon>
        <taxon>Agaricomycetes</taxon>
        <taxon>Polyporales</taxon>
        <taxon>Phaeolaceae</taxon>
        <taxon>Wolfiporia</taxon>
    </lineage>
</organism>
<evidence type="ECO:0000313" key="1">
    <source>
        <dbReference type="EMBL" id="PCH44066.1"/>
    </source>
</evidence>
<evidence type="ECO:0000313" key="2">
    <source>
        <dbReference type="Proteomes" id="UP000218811"/>
    </source>
</evidence>
<protein>
    <submittedName>
        <fullName evidence="1">Uncharacterized protein</fullName>
    </submittedName>
</protein>
<sequence length="144" mass="15660">MLGHRGGRTVYVVCIGDELSRNVRGSSKTQLRSPAAFVERLLSASEERPSVQCVPIAGYYARGQRHRWRSRGISGPTRRHKPRVSVVELTRHGPYCNPEPLSLLALVRDWPGCATSYGAATVGDTGCRPGLAYAFVHGVRGVGC</sequence>
<name>A0A2H3JPF4_WOLCO</name>
<reference evidence="1 2" key="1">
    <citation type="journal article" date="2012" name="Science">
        <title>The Paleozoic origin of enzymatic lignin decomposition reconstructed from 31 fungal genomes.</title>
        <authorList>
            <person name="Floudas D."/>
            <person name="Binder M."/>
            <person name="Riley R."/>
            <person name="Barry K."/>
            <person name="Blanchette R.A."/>
            <person name="Henrissat B."/>
            <person name="Martinez A.T."/>
            <person name="Otillar R."/>
            <person name="Spatafora J.W."/>
            <person name="Yadav J.S."/>
            <person name="Aerts A."/>
            <person name="Benoit I."/>
            <person name="Boyd A."/>
            <person name="Carlson A."/>
            <person name="Copeland A."/>
            <person name="Coutinho P.M."/>
            <person name="de Vries R.P."/>
            <person name="Ferreira P."/>
            <person name="Findley K."/>
            <person name="Foster B."/>
            <person name="Gaskell J."/>
            <person name="Glotzer D."/>
            <person name="Gorecki P."/>
            <person name="Heitman J."/>
            <person name="Hesse C."/>
            <person name="Hori C."/>
            <person name="Igarashi K."/>
            <person name="Jurgens J.A."/>
            <person name="Kallen N."/>
            <person name="Kersten P."/>
            <person name="Kohler A."/>
            <person name="Kuees U."/>
            <person name="Kumar T.K.A."/>
            <person name="Kuo A."/>
            <person name="LaButti K."/>
            <person name="Larrondo L.F."/>
            <person name="Lindquist E."/>
            <person name="Ling A."/>
            <person name="Lombard V."/>
            <person name="Lucas S."/>
            <person name="Lundell T."/>
            <person name="Martin R."/>
            <person name="McLaughlin D.J."/>
            <person name="Morgenstern I."/>
            <person name="Morin E."/>
            <person name="Murat C."/>
            <person name="Nagy L.G."/>
            <person name="Nolan M."/>
            <person name="Ohm R.A."/>
            <person name="Patyshakuliyeva A."/>
            <person name="Rokas A."/>
            <person name="Ruiz-Duenas F.J."/>
            <person name="Sabat G."/>
            <person name="Salamov A."/>
            <person name="Samejima M."/>
            <person name="Schmutz J."/>
            <person name="Slot J.C."/>
            <person name="St John F."/>
            <person name="Stenlid J."/>
            <person name="Sun H."/>
            <person name="Sun S."/>
            <person name="Syed K."/>
            <person name="Tsang A."/>
            <person name="Wiebenga A."/>
            <person name="Young D."/>
            <person name="Pisabarro A."/>
            <person name="Eastwood D.C."/>
            <person name="Martin F."/>
            <person name="Cullen D."/>
            <person name="Grigoriev I.V."/>
            <person name="Hibbett D.S."/>
        </authorList>
    </citation>
    <scope>NUCLEOTIDE SEQUENCE [LARGE SCALE GENOMIC DNA]</scope>
    <source>
        <strain evidence="1 2">MD-104</strain>
    </source>
</reference>
<gene>
    <name evidence="1" type="ORF">WOLCODRAFT_138764</name>
</gene>
<accession>A0A2H3JPF4</accession>
<dbReference type="AlphaFoldDB" id="A0A2H3JPF4"/>
<dbReference type="Proteomes" id="UP000218811">
    <property type="component" value="Unassembled WGS sequence"/>
</dbReference>